<feature type="compositionally biased region" description="Polar residues" evidence="2">
    <location>
        <begin position="146"/>
        <end position="163"/>
    </location>
</feature>
<feature type="compositionally biased region" description="Polar residues" evidence="2">
    <location>
        <begin position="120"/>
        <end position="138"/>
    </location>
</feature>
<evidence type="ECO:0000313" key="3">
    <source>
        <dbReference type="EMBL" id="SGZ56185.1"/>
    </source>
</evidence>
<feature type="coiled-coil region" evidence="1">
    <location>
        <begin position="501"/>
        <end position="535"/>
    </location>
</feature>
<organism evidence="3 4">
    <name type="scientific">Sungouiella intermedia</name>
    <dbReference type="NCBI Taxonomy" id="45354"/>
    <lineage>
        <taxon>Eukaryota</taxon>
        <taxon>Fungi</taxon>
        <taxon>Dikarya</taxon>
        <taxon>Ascomycota</taxon>
        <taxon>Saccharomycotina</taxon>
        <taxon>Pichiomycetes</taxon>
        <taxon>Metschnikowiaceae</taxon>
        <taxon>Sungouiella</taxon>
    </lineage>
</organism>
<feature type="coiled-coil region" evidence="1">
    <location>
        <begin position="420"/>
        <end position="461"/>
    </location>
</feature>
<evidence type="ECO:0000256" key="2">
    <source>
        <dbReference type="SAM" id="MobiDB-lite"/>
    </source>
</evidence>
<sequence length="744" mass="86431">MIKKFFQNKTVPGRDDSSSDSGESECVSPEEVRAATEDRYFFRKPLDFAPTSSNISTSMKASLNGQKMLQTDNFQKMETNESQMKRSRSFSFRFRPHSNSIFKVPRSKSVHFAEQVQVADVNTSEPPRSKVINSSSPDIPSEENRSSSSMYTDETADSSASENTMKRVGESLETIFKKRSDSTDENTRNEIVTAEDTDSGDDSHNETFEVGKVEIKQVTPTITYLYKIYEHLCHTLELRPQVEESFTMEHLETDIHTCIEDLQANLKSTTEIMHGLKSRIKRREEESAELFSELETLKKQLNLLEETVYLLRNEIMQLKENKMDSDECEQMHQELSKAYQEIDKIVSCYEKELSECKTNLLSRAKEIILIKENNSKEESALRSQYDDAMKRCNEMEKSLHATNTNKTELKEIKSLHQRNEREFELQIGQLQREVKDLNDRLEESEKQNHKLEREKDKMTSDLNGEISLMRSKLNQDLSTGVQLQEANRMLKTSLEEKIQEYDLSENQNLLLRSQIKKLQRDLDDQNNNHSKHFDEALLAEYDKVKKFQISNTALRSQVLELEAQVAKGTSQLRNCQLTISKLQLEMKTAVLKEKARVQDYQAVHNSNTFVVGVLRKYMKTTFEILAPMFHHSSADEFTQVFYEYSRVQIFDVTHHSMVTLLLAFLLAAVRDIVREYMRVERLLEAEIGNRQNYQKEVLQMFSKILRLLVDTGKLHGIESNRSSVRRPITTKKSKKELTKYSPYR</sequence>
<feature type="coiled-coil region" evidence="1">
    <location>
        <begin position="259"/>
        <end position="321"/>
    </location>
</feature>
<dbReference type="Proteomes" id="UP000182334">
    <property type="component" value="Chromosome V"/>
</dbReference>
<feature type="region of interest" description="Disordered" evidence="2">
    <location>
        <begin position="118"/>
        <end position="205"/>
    </location>
</feature>
<accession>A0A1L0BXV5</accession>
<proteinExistence type="predicted"/>
<keyword evidence="4" id="KW-1185">Reference proteome</keyword>
<evidence type="ECO:0000313" key="4">
    <source>
        <dbReference type="Proteomes" id="UP000182334"/>
    </source>
</evidence>
<feature type="compositionally biased region" description="Basic and acidic residues" evidence="2">
    <location>
        <begin position="164"/>
        <end position="188"/>
    </location>
</feature>
<dbReference type="AlphaFoldDB" id="A0A1L0BXV5"/>
<keyword evidence="1" id="KW-0175">Coiled coil</keyword>
<evidence type="ECO:0000256" key="1">
    <source>
        <dbReference type="SAM" id="Coils"/>
    </source>
</evidence>
<feature type="region of interest" description="Disordered" evidence="2">
    <location>
        <begin position="725"/>
        <end position="744"/>
    </location>
</feature>
<feature type="region of interest" description="Disordered" evidence="2">
    <location>
        <begin position="1"/>
        <end position="31"/>
    </location>
</feature>
<reference evidence="3 4" key="1">
    <citation type="submission" date="2016-10" db="EMBL/GenBank/DDBJ databases">
        <authorList>
            <person name="de Groot N.N."/>
        </authorList>
    </citation>
    <scope>NUCLEOTIDE SEQUENCE [LARGE SCALE GENOMIC DNA]</scope>
    <source>
        <strain evidence="3 4">CBS 141442</strain>
    </source>
</reference>
<protein>
    <submittedName>
        <fullName evidence="3">CIC11C00000005727</fullName>
    </submittedName>
</protein>
<dbReference type="STRING" id="45354.A0A1L0BXV5"/>
<dbReference type="EMBL" id="LT635760">
    <property type="protein sequence ID" value="SGZ56185.1"/>
    <property type="molecule type" value="Genomic_DNA"/>
</dbReference>
<gene>
    <name evidence="3" type="ORF">SAMEA4029010_CIC11G00000005727</name>
</gene>
<dbReference type="OrthoDB" id="4087170at2759"/>
<name>A0A1L0BXV5_9ASCO</name>